<evidence type="ECO:0000256" key="1">
    <source>
        <dbReference type="ARBA" id="ARBA00022737"/>
    </source>
</evidence>
<gene>
    <name evidence="4" type="ORF">ACN42_g3747</name>
</gene>
<evidence type="ECO:0000256" key="2">
    <source>
        <dbReference type="ARBA" id="ARBA00023043"/>
    </source>
</evidence>
<dbReference type="OrthoDB" id="4306342at2759"/>
<organism evidence="4 5">
    <name type="scientific">Penicillium freii</name>
    <dbReference type="NCBI Taxonomy" id="48697"/>
    <lineage>
        <taxon>Eukaryota</taxon>
        <taxon>Fungi</taxon>
        <taxon>Dikarya</taxon>
        <taxon>Ascomycota</taxon>
        <taxon>Pezizomycotina</taxon>
        <taxon>Eurotiomycetes</taxon>
        <taxon>Eurotiomycetidae</taxon>
        <taxon>Eurotiales</taxon>
        <taxon>Aspergillaceae</taxon>
        <taxon>Penicillium</taxon>
    </lineage>
</organism>
<dbReference type="PROSITE" id="PS50088">
    <property type="entry name" value="ANK_REPEAT"/>
    <property type="match status" value="2"/>
</dbReference>
<dbReference type="PRINTS" id="PR01415">
    <property type="entry name" value="ANKYRIN"/>
</dbReference>
<name>A0A101MMP7_PENFR</name>
<dbReference type="Gene3D" id="1.25.40.20">
    <property type="entry name" value="Ankyrin repeat-containing domain"/>
    <property type="match status" value="1"/>
</dbReference>
<dbReference type="PROSITE" id="PS50297">
    <property type="entry name" value="ANK_REP_REGION"/>
    <property type="match status" value="1"/>
</dbReference>
<evidence type="ECO:0000313" key="4">
    <source>
        <dbReference type="EMBL" id="KUM63361.1"/>
    </source>
</evidence>
<dbReference type="Pfam" id="PF12796">
    <property type="entry name" value="Ank_2"/>
    <property type="match status" value="2"/>
</dbReference>
<evidence type="ECO:0000256" key="3">
    <source>
        <dbReference type="PROSITE-ProRule" id="PRU00023"/>
    </source>
</evidence>
<protein>
    <submittedName>
        <fullName evidence="4">Uncharacterized protein</fullName>
    </submittedName>
</protein>
<accession>A0A101MMP7</accession>
<keyword evidence="2 3" id="KW-0040">ANK repeat</keyword>
<dbReference type="STRING" id="48697.A0A101MMP7"/>
<sequence>MLLGHRADINYKYIERHAPRMALYPHDERGHASTALSVAARLGHLDLVTFLLANNFDVEVTTGASSLWETALYLAISKGHEQVVEVLLAHGADVEGGHVSTAIEQRNKKSLEMLITKYGTENCQTNFLELAAEAGDTEIFQILFDRGFEDQEKAFLKAIECGQEEIVALLLSQGTDPDLPTIGECAIGKAIVHRAIGIIELLIFIRKPYEAQKLLLLSI</sequence>
<feature type="repeat" description="ANK" evidence="3">
    <location>
        <begin position="67"/>
        <end position="95"/>
    </location>
</feature>
<dbReference type="InterPro" id="IPR002110">
    <property type="entry name" value="Ankyrin_rpt"/>
</dbReference>
<keyword evidence="1" id="KW-0677">Repeat</keyword>
<keyword evidence="5" id="KW-1185">Reference proteome</keyword>
<dbReference type="SUPFAM" id="SSF48403">
    <property type="entry name" value="Ankyrin repeat"/>
    <property type="match status" value="1"/>
</dbReference>
<dbReference type="AlphaFoldDB" id="A0A101MMP7"/>
<dbReference type="SMART" id="SM00248">
    <property type="entry name" value="ANK"/>
    <property type="match status" value="3"/>
</dbReference>
<proteinExistence type="predicted"/>
<reference evidence="4 5" key="1">
    <citation type="submission" date="2015-10" db="EMBL/GenBank/DDBJ databases">
        <title>Genome sequencing of Penicillium freii.</title>
        <authorList>
            <person name="Nguyen H.D."/>
            <person name="Visagie C.M."/>
            <person name="Seifert K.A."/>
        </authorList>
    </citation>
    <scope>NUCLEOTIDE SEQUENCE [LARGE SCALE GENOMIC DNA]</scope>
    <source>
        <strain evidence="4 5">DAOM 242723</strain>
    </source>
</reference>
<dbReference type="InterPro" id="IPR050889">
    <property type="entry name" value="Dendritic_Spine_Reg/Scaffold"/>
</dbReference>
<feature type="repeat" description="ANK" evidence="3">
    <location>
        <begin position="31"/>
        <end position="63"/>
    </location>
</feature>
<evidence type="ECO:0000313" key="5">
    <source>
        <dbReference type="Proteomes" id="UP000055045"/>
    </source>
</evidence>
<comment type="caution">
    <text evidence="4">The sequence shown here is derived from an EMBL/GenBank/DDBJ whole genome shotgun (WGS) entry which is preliminary data.</text>
</comment>
<dbReference type="PANTHER" id="PTHR24166">
    <property type="entry name" value="ROLLING PEBBLES, ISOFORM B"/>
    <property type="match status" value="1"/>
</dbReference>
<dbReference type="EMBL" id="LLXE01000075">
    <property type="protein sequence ID" value="KUM63361.1"/>
    <property type="molecule type" value="Genomic_DNA"/>
</dbReference>
<dbReference type="InterPro" id="IPR036770">
    <property type="entry name" value="Ankyrin_rpt-contain_sf"/>
</dbReference>
<dbReference type="PANTHER" id="PTHR24166:SF48">
    <property type="entry name" value="PROTEIN VAPYRIN"/>
    <property type="match status" value="1"/>
</dbReference>
<dbReference type="Proteomes" id="UP000055045">
    <property type="component" value="Unassembled WGS sequence"/>
</dbReference>